<dbReference type="InterPro" id="IPR000209">
    <property type="entry name" value="Peptidase_S8/S53_dom"/>
</dbReference>
<evidence type="ECO:0000256" key="5">
    <source>
        <dbReference type="ARBA" id="ARBA00022825"/>
    </source>
</evidence>
<dbReference type="SUPFAM" id="SSF52743">
    <property type="entry name" value="Subtilisin-like"/>
    <property type="match status" value="1"/>
</dbReference>
<dbReference type="PROSITE" id="PS51208">
    <property type="entry name" value="AUTOTRANSPORTER"/>
    <property type="match status" value="1"/>
</dbReference>
<evidence type="ECO:0000256" key="8">
    <source>
        <dbReference type="SAM" id="MobiDB-lite"/>
    </source>
</evidence>
<keyword evidence="4 7" id="KW-0378">Hydrolase</keyword>
<evidence type="ECO:0000256" key="1">
    <source>
        <dbReference type="ARBA" id="ARBA00011073"/>
    </source>
</evidence>
<accession>A0AA37TFI2</accession>
<evidence type="ECO:0000256" key="3">
    <source>
        <dbReference type="ARBA" id="ARBA00022729"/>
    </source>
</evidence>
<dbReference type="InterPro" id="IPR013425">
    <property type="entry name" value="Autotrns_rpt"/>
</dbReference>
<keyword evidence="12" id="KW-1185">Reference proteome</keyword>
<feature type="active site" description="Charge relay system" evidence="6 7">
    <location>
        <position position="159"/>
    </location>
</feature>
<dbReference type="InterPro" id="IPR023827">
    <property type="entry name" value="Peptidase_S8_Asp-AS"/>
</dbReference>
<dbReference type="InterPro" id="IPR050131">
    <property type="entry name" value="Peptidase_S8_subtilisin-like"/>
</dbReference>
<organism evidence="11 12">
    <name type="scientific">Methylobacterium tardum</name>
    <dbReference type="NCBI Taxonomy" id="374432"/>
    <lineage>
        <taxon>Bacteria</taxon>
        <taxon>Pseudomonadati</taxon>
        <taxon>Pseudomonadota</taxon>
        <taxon>Alphaproteobacteria</taxon>
        <taxon>Hyphomicrobiales</taxon>
        <taxon>Methylobacteriaceae</taxon>
        <taxon>Methylobacterium</taxon>
    </lineage>
</organism>
<dbReference type="InterPro" id="IPR015500">
    <property type="entry name" value="Peptidase_S8_subtilisin-rel"/>
</dbReference>
<feature type="active site" description="Charge relay system" evidence="6 7">
    <location>
        <position position="376"/>
    </location>
</feature>
<dbReference type="PANTHER" id="PTHR43806:SF11">
    <property type="entry name" value="CEREVISIN-RELATED"/>
    <property type="match status" value="1"/>
</dbReference>
<comment type="caution">
    <text evidence="11">The sequence shown here is derived from an EMBL/GenBank/DDBJ whole genome shotgun (WGS) entry which is preliminary data.</text>
</comment>
<name>A0AA37TFI2_9HYPH</name>
<feature type="active site" description="Charge relay system" evidence="6 7">
    <location>
        <position position="91"/>
    </location>
</feature>
<evidence type="ECO:0000256" key="9">
    <source>
        <dbReference type="SAM" id="SignalP"/>
    </source>
</evidence>
<dbReference type="InterPro" id="IPR034061">
    <property type="entry name" value="Peptidases_S8_Autotransporter"/>
</dbReference>
<dbReference type="Proteomes" id="UP001157440">
    <property type="component" value="Unassembled WGS sequence"/>
</dbReference>
<dbReference type="GO" id="GO:0006508">
    <property type="term" value="P:proteolysis"/>
    <property type="evidence" value="ECO:0007669"/>
    <property type="project" value="UniProtKB-KW"/>
</dbReference>
<dbReference type="PRINTS" id="PR00723">
    <property type="entry name" value="SUBTILISIN"/>
</dbReference>
<evidence type="ECO:0000256" key="7">
    <source>
        <dbReference type="PROSITE-ProRule" id="PRU01240"/>
    </source>
</evidence>
<dbReference type="InterPro" id="IPR036852">
    <property type="entry name" value="Peptidase_S8/S53_dom_sf"/>
</dbReference>
<feature type="compositionally biased region" description="Low complexity" evidence="8">
    <location>
        <begin position="1313"/>
        <end position="1332"/>
    </location>
</feature>
<dbReference type="Gene3D" id="2.160.20.20">
    <property type="match status" value="1"/>
</dbReference>
<gene>
    <name evidence="11" type="ORF">GCM10007890_18570</name>
</gene>
<keyword evidence="5 7" id="KW-0720">Serine protease</keyword>
<proteinExistence type="inferred from homology"/>
<dbReference type="Pfam" id="PF03797">
    <property type="entry name" value="Autotransporter"/>
    <property type="match status" value="1"/>
</dbReference>
<dbReference type="Pfam" id="PF00082">
    <property type="entry name" value="Peptidase_S8"/>
    <property type="match status" value="1"/>
</dbReference>
<protein>
    <recommendedName>
        <fullName evidence="10">Autotransporter domain-containing protein</fullName>
    </recommendedName>
</protein>
<feature type="signal peptide" evidence="9">
    <location>
        <begin position="1"/>
        <end position="43"/>
    </location>
</feature>
<dbReference type="SMART" id="SM00869">
    <property type="entry name" value="Autotransporter"/>
    <property type="match status" value="1"/>
</dbReference>
<dbReference type="PROSITE" id="PS51892">
    <property type="entry name" value="SUBTILASE"/>
    <property type="match status" value="1"/>
</dbReference>
<keyword evidence="2 7" id="KW-0645">Protease</keyword>
<dbReference type="InterPro" id="IPR022398">
    <property type="entry name" value="Peptidase_S8_His-AS"/>
</dbReference>
<dbReference type="InterPro" id="IPR005546">
    <property type="entry name" value="Autotransporte_beta"/>
</dbReference>
<dbReference type="SUPFAM" id="SSF103515">
    <property type="entry name" value="Autotransporter"/>
    <property type="match status" value="1"/>
</dbReference>
<dbReference type="InterPro" id="IPR011050">
    <property type="entry name" value="Pectin_lyase_fold/virulence"/>
</dbReference>
<feature type="region of interest" description="Disordered" evidence="8">
    <location>
        <begin position="1312"/>
        <end position="1332"/>
    </location>
</feature>
<dbReference type="EMBL" id="BSPL01000011">
    <property type="protein sequence ID" value="GLS69844.1"/>
    <property type="molecule type" value="Genomic_DNA"/>
</dbReference>
<evidence type="ECO:0000256" key="2">
    <source>
        <dbReference type="ARBA" id="ARBA00022670"/>
    </source>
</evidence>
<reference evidence="12" key="1">
    <citation type="journal article" date="2019" name="Int. J. Syst. Evol. Microbiol.">
        <title>The Global Catalogue of Microorganisms (GCM) 10K type strain sequencing project: providing services to taxonomists for standard genome sequencing and annotation.</title>
        <authorList>
            <consortium name="The Broad Institute Genomics Platform"/>
            <consortium name="The Broad Institute Genome Sequencing Center for Infectious Disease"/>
            <person name="Wu L."/>
            <person name="Ma J."/>
        </authorList>
    </citation>
    <scope>NUCLEOTIDE SEQUENCE [LARGE SCALE GENOMIC DNA]</scope>
    <source>
        <strain evidence="12">NBRC 103632</strain>
    </source>
</reference>
<keyword evidence="3 9" id="KW-0732">Signal</keyword>
<dbReference type="PROSITE" id="PS00136">
    <property type="entry name" value="SUBTILASE_ASP"/>
    <property type="match status" value="1"/>
</dbReference>
<sequence>MNKKIESPLFTAAKTRLRNLVLSMSWRASLGLAALGWSSPNLALAQSTVSTDPASWRTPEYRADWGLEAMRAADAYAAGYTGLGVTVGVVDSGLYSAHPEFADGRVKALTITGTFGSDGYYFMDGSGAPDDRSPQPSFFRRGEAYNVPGTYDSAFNDPHGTHVSGSIAASRNGVGMQGVAFDATVYVTNTHATDESIYGANADYAYFKNAYGSLAAAGARAINSSWGSPPPTDNYNTLPGLRQAYTKFEGQLGYVDALSDVAKQYGIIQVFAAGNTGWDNPNVRSSLPYFRPEIEKNWLAVGAAGRGANGSTASEDLVLASYSNRAGAAKYWYVVAPGDAINSTAPTYTQGAVWSANDWGIDPNHQTGYTTVDGTSMAAPHATGALAVIMQRYPYMTNTQARDVLLTTAYHRDAVDGVPDANPNAPNAVWGWGVIDLDKAMRGPGQVLGPVAANLPAGMKDTWSNDISEDALIQRRQENDAETAAWATRKAALDPRLQTPVLTAGLPASRTALDGVVSALRNGSQSAILGAITTAIADPVANQVLATFVRSNGYDGVWPLTDPAYASSRADAGNLLNTYLSGLTDADYDSTIAFIVRDWKAETRIETTRIASFADMPTQGSLIKLGLGTLTLSGTNTFSGGVILAGGTLSVARDANLGAARGPLAFDGGTLQVTGTAFTATTRPITWSQNGGGLDIADPANTFTLAQALSGPGSLTKLGPGTLTLAGTSTYTGPTTLAAGTLLARGGQAIGDLSAVTVAAGATLALADSETVGSLAGQGRVALGAARLTAGGDGTSTTFAGTLDGTGGLTKAGAGTLTLTGTSTYSGPTTIAAGTLSAADAAALGTSVASVFAGGTLEESNVILANTLTLAGTGAGGVGALTGTGTAGVSGAITLAGNAALGGRGILTVSGTIGDGGSGYGLSKVGGGAAILTGASSYTGATTVWSGTLALAGAGSISASSGVALATGASFDISGLTGTGTTIAGLTDTAVGQAGTVTLGARTLAISNARGSFGGSITGIGGLTLTAGTQTLTGASTYAGLTTIAGGTLSLAAAGTIAASSGVALAAGASFDISGLTGTGTTIAGLTDATGQAGTITIGTKTLTLADASGSFGGTITGTGGLSLTGGRQILTGTSTYTGATTVADATLEIDGVLTASEVTVRRGGTLSGTGKIGDPLIEAGGRLAPGSAAAIGTLSITGPLTFAPGAFYTVRITPTSDDRTAVTGPVTIQGGTVQVLAGSGTYTPALRYTLLTATGGITGQFTSLQTTSNLAFLTPSLSYEAHGIALGFAQTAPLTSAATTTNQARIASALNGTGPTVTSTPTTAGGARPAVTTSVSATGTVTTAVSTGTGTTTVVSSPAAQVTTALLNQTASGAVRALNSLSGEIQGSAVIVRAQSALAAQGTLLEHLRFGAGSAGSPGLTGAAGQHFAPGTTLPAGYTAFTPDEPATGLVPVRPLAPRYTVWGQAFGVFGASDATRNTARLSRETGGFVLGAETGPGVLGDRLGSGLDGWRLGVAGGSGVTQFDATTRQSSGRIEGSFGAAYVTGTLGPVQVRLGAMYGRDALDTRRTVLFPGFSQAVSGRDGGSTLQGFGELGYRIGGAEHYVEPFVGVAALRLRQDRFTETGGSAALAVFGRTDMIETATAGVQAQTVVADLFGGAGPLLAQGLIGYRRAFGDVVPAALLAFRGSTAFRTAGAPLAPDAAMVTAGLNWAVAPGTVVGLSYDGQIGARTSDHAVKGSLSYRW</sequence>
<dbReference type="Gene3D" id="2.40.128.130">
    <property type="entry name" value="Autotransporter beta-domain"/>
    <property type="match status" value="1"/>
</dbReference>
<comment type="similarity">
    <text evidence="1 7">Belongs to the peptidase S8 family.</text>
</comment>
<feature type="domain" description="Autotransporter" evidence="10">
    <location>
        <begin position="1456"/>
        <end position="1745"/>
    </location>
</feature>
<dbReference type="InterPro" id="IPR036709">
    <property type="entry name" value="Autotransporte_beta_dom_sf"/>
</dbReference>
<dbReference type="PROSITE" id="PS00137">
    <property type="entry name" value="SUBTILASE_HIS"/>
    <property type="match status" value="1"/>
</dbReference>
<dbReference type="NCBIfam" id="TIGR02601">
    <property type="entry name" value="autotrns_rpt"/>
    <property type="match status" value="5"/>
</dbReference>
<dbReference type="Gene3D" id="3.40.50.200">
    <property type="entry name" value="Peptidase S8/S53 domain"/>
    <property type="match status" value="1"/>
</dbReference>
<evidence type="ECO:0000313" key="12">
    <source>
        <dbReference type="Proteomes" id="UP001157440"/>
    </source>
</evidence>
<dbReference type="GO" id="GO:0004252">
    <property type="term" value="F:serine-type endopeptidase activity"/>
    <property type="evidence" value="ECO:0007669"/>
    <property type="project" value="UniProtKB-UniRule"/>
</dbReference>
<dbReference type="SUPFAM" id="SSF51126">
    <property type="entry name" value="Pectin lyase-like"/>
    <property type="match status" value="4"/>
</dbReference>
<evidence type="ECO:0000313" key="11">
    <source>
        <dbReference type="EMBL" id="GLS69844.1"/>
    </source>
</evidence>
<dbReference type="PANTHER" id="PTHR43806">
    <property type="entry name" value="PEPTIDASE S8"/>
    <property type="match status" value="1"/>
</dbReference>
<dbReference type="CDD" id="cd04848">
    <property type="entry name" value="Peptidases_S8_Autotransporter_serine_protease_like"/>
    <property type="match status" value="1"/>
</dbReference>
<feature type="chain" id="PRO_5041420342" description="Autotransporter domain-containing protein" evidence="9">
    <location>
        <begin position="44"/>
        <end position="1745"/>
    </location>
</feature>
<dbReference type="Pfam" id="PF12951">
    <property type="entry name" value="PATR"/>
    <property type="match status" value="6"/>
</dbReference>
<evidence type="ECO:0000256" key="6">
    <source>
        <dbReference type="PIRSR" id="PIRSR615500-1"/>
    </source>
</evidence>
<dbReference type="InterPro" id="IPR012332">
    <property type="entry name" value="Autotransporter_pectin_lyase_C"/>
</dbReference>
<dbReference type="PROSITE" id="PS00138">
    <property type="entry name" value="SUBTILASE_SER"/>
    <property type="match status" value="1"/>
</dbReference>
<dbReference type="InterPro" id="IPR023828">
    <property type="entry name" value="Peptidase_S8_Ser-AS"/>
</dbReference>
<evidence type="ECO:0000259" key="10">
    <source>
        <dbReference type="PROSITE" id="PS51208"/>
    </source>
</evidence>
<evidence type="ECO:0000256" key="4">
    <source>
        <dbReference type="ARBA" id="ARBA00022801"/>
    </source>
</evidence>